<dbReference type="EMBL" id="MNCJ02000317">
    <property type="protein sequence ID" value="KAF5817197.1"/>
    <property type="molecule type" value="Genomic_DNA"/>
</dbReference>
<evidence type="ECO:0000313" key="1">
    <source>
        <dbReference type="EMBL" id="KAF5817197.1"/>
    </source>
</evidence>
<proteinExistence type="predicted"/>
<accession>A0A251VEW8</accession>
<reference evidence="1 3" key="1">
    <citation type="journal article" date="2017" name="Nature">
        <title>The sunflower genome provides insights into oil metabolism, flowering and Asterid evolution.</title>
        <authorList>
            <person name="Badouin H."/>
            <person name="Gouzy J."/>
            <person name="Grassa C.J."/>
            <person name="Murat F."/>
            <person name="Staton S.E."/>
            <person name="Cottret L."/>
            <person name="Lelandais-Briere C."/>
            <person name="Owens G.L."/>
            <person name="Carrere S."/>
            <person name="Mayjonade B."/>
            <person name="Legrand L."/>
            <person name="Gill N."/>
            <person name="Kane N.C."/>
            <person name="Bowers J.E."/>
            <person name="Hubner S."/>
            <person name="Bellec A."/>
            <person name="Berard A."/>
            <person name="Berges H."/>
            <person name="Blanchet N."/>
            <person name="Boniface M.C."/>
            <person name="Brunel D."/>
            <person name="Catrice O."/>
            <person name="Chaidir N."/>
            <person name="Claudel C."/>
            <person name="Donnadieu C."/>
            <person name="Faraut T."/>
            <person name="Fievet G."/>
            <person name="Helmstetter N."/>
            <person name="King M."/>
            <person name="Knapp S.J."/>
            <person name="Lai Z."/>
            <person name="Le Paslier M.C."/>
            <person name="Lippi Y."/>
            <person name="Lorenzon L."/>
            <person name="Mandel J.R."/>
            <person name="Marage G."/>
            <person name="Marchand G."/>
            <person name="Marquand E."/>
            <person name="Bret-Mestries E."/>
            <person name="Morien E."/>
            <person name="Nambeesan S."/>
            <person name="Nguyen T."/>
            <person name="Pegot-Espagnet P."/>
            <person name="Pouilly N."/>
            <person name="Raftis F."/>
            <person name="Sallet E."/>
            <person name="Schiex T."/>
            <person name="Thomas J."/>
            <person name="Vandecasteele C."/>
            <person name="Vares D."/>
            <person name="Vear F."/>
            <person name="Vautrin S."/>
            <person name="Crespi M."/>
            <person name="Mangin B."/>
            <person name="Burke J.M."/>
            <person name="Salse J."/>
            <person name="Munos S."/>
            <person name="Vincourt P."/>
            <person name="Rieseberg L.H."/>
            <person name="Langlade N.B."/>
        </authorList>
    </citation>
    <scope>NUCLEOTIDE SEQUENCE [LARGE SCALE GENOMIC DNA]</scope>
    <source>
        <strain evidence="3">cv. SF193</strain>
        <tissue evidence="1">Leaves</tissue>
    </source>
</reference>
<dbReference type="AlphaFoldDB" id="A0A251VEW8"/>
<dbReference type="Proteomes" id="UP000215914">
    <property type="component" value="Chromosome 2"/>
</dbReference>
<name>A0A251VEW8_HELAN</name>
<dbReference type="InParanoid" id="A0A251VEW8"/>
<sequence length="77" mass="8867">MMWQNSNDRTCGIAHMQGLEKASFIRFFLILSHLSSFNSFNLSLSIFNLHLNETINSVWCIREVLKTLSLSLSIFIS</sequence>
<organism evidence="2 3">
    <name type="scientific">Helianthus annuus</name>
    <name type="common">Common sunflower</name>
    <dbReference type="NCBI Taxonomy" id="4232"/>
    <lineage>
        <taxon>Eukaryota</taxon>
        <taxon>Viridiplantae</taxon>
        <taxon>Streptophyta</taxon>
        <taxon>Embryophyta</taxon>
        <taxon>Tracheophyta</taxon>
        <taxon>Spermatophyta</taxon>
        <taxon>Magnoliopsida</taxon>
        <taxon>eudicotyledons</taxon>
        <taxon>Gunneridae</taxon>
        <taxon>Pentapetalae</taxon>
        <taxon>asterids</taxon>
        <taxon>campanulids</taxon>
        <taxon>Asterales</taxon>
        <taxon>Asteraceae</taxon>
        <taxon>Asteroideae</taxon>
        <taxon>Heliantheae alliance</taxon>
        <taxon>Heliantheae</taxon>
        <taxon>Helianthus</taxon>
    </lineage>
</organism>
<evidence type="ECO:0000313" key="2">
    <source>
        <dbReference type="EMBL" id="OTG33462.1"/>
    </source>
</evidence>
<reference evidence="1" key="3">
    <citation type="submission" date="2020-06" db="EMBL/GenBank/DDBJ databases">
        <title>Helianthus annuus Genome sequencing and assembly Release 2.</title>
        <authorList>
            <person name="Gouzy J."/>
            <person name="Langlade N."/>
            <person name="Munos S."/>
        </authorList>
    </citation>
    <scope>NUCLEOTIDE SEQUENCE</scope>
    <source>
        <tissue evidence="1">Leaves</tissue>
    </source>
</reference>
<gene>
    <name evidence="2" type="ORF">HannXRQ_Chr02g0034981</name>
    <name evidence="1" type="ORF">HanXRQr2_Chr02g0050141</name>
</gene>
<dbReference type="Gramene" id="mRNA:HanXRQr2_Chr02g0050141">
    <property type="protein sequence ID" value="CDS:HanXRQr2_Chr02g0050141.1"/>
    <property type="gene ID" value="HanXRQr2_Chr02g0050141"/>
</dbReference>
<keyword evidence="3" id="KW-1185">Reference proteome</keyword>
<dbReference type="EMBL" id="CM007891">
    <property type="protein sequence ID" value="OTG33462.1"/>
    <property type="molecule type" value="Genomic_DNA"/>
</dbReference>
<reference evidence="2" key="2">
    <citation type="submission" date="2017-02" db="EMBL/GenBank/DDBJ databases">
        <title>Sunflower complete genome.</title>
        <authorList>
            <person name="Langlade N."/>
            <person name="Munos S."/>
        </authorList>
    </citation>
    <scope>NUCLEOTIDE SEQUENCE [LARGE SCALE GENOMIC DNA]</scope>
    <source>
        <tissue evidence="2">Leaves</tissue>
    </source>
</reference>
<evidence type="ECO:0000313" key="3">
    <source>
        <dbReference type="Proteomes" id="UP000215914"/>
    </source>
</evidence>
<protein>
    <submittedName>
        <fullName evidence="2">Uncharacterized protein</fullName>
    </submittedName>
</protein>